<evidence type="ECO:0000256" key="5">
    <source>
        <dbReference type="SAM" id="Phobius"/>
    </source>
</evidence>
<comment type="caution">
    <text evidence="7">The sequence shown here is derived from an EMBL/GenBank/DDBJ whole genome shotgun (WGS) entry which is preliminary data.</text>
</comment>
<accession>A0A5C5WTI2</accession>
<proteinExistence type="predicted"/>
<protein>
    <submittedName>
        <fullName evidence="7">O-Antigen ligase</fullName>
    </submittedName>
</protein>
<keyword evidence="3 5" id="KW-1133">Transmembrane helix</keyword>
<evidence type="ECO:0000313" key="8">
    <source>
        <dbReference type="Proteomes" id="UP000316598"/>
    </source>
</evidence>
<feature type="transmembrane region" description="Helical" evidence="5">
    <location>
        <begin position="60"/>
        <end position="78"/>
    </location>
</feature>
<sequence length="487" mass="51465">MPVSCRMIASFFRNSSHPQCFVDSVAPLPPPLSAEDSVAPRVDLEGPAGMRGGAVSGVQAFPLLCTLALGLACFVNTIDFNYGYTNGEDHVGLDWQVVVKLIVAAACSGLGAIGVLMSAQVRQSLASVPGCIIVALAGVLILSSAVALEEAKTVSRVASLVNFGYVMFVPTVLTVLGLRRIVLICLLALVANLMINWVLYLGFPQSGIFEEELLGNHIARRMGGLGHPNSIARTGVLAGVLSLSMLRSADLTPRFPLGRSVLIGIIVVALMTMLATFSRTACVAGLAAAGFLLLDKIFTRNGLVLAGSLIALATITIVATELVTGGGVLGDSLISMTTKTGEVSELTSATGRTAIWAEAVRLISERPLTGYGLNSAPFMMKEFSLHPHNLLLHAMISGGILAGLLTMCLVAWNFFFGLISDEPLVRAISVYVLVSGIFEDTVLDTFASPSTLLWLIVMIYPSIRVLSARMSRRPQPAVPEPRFLPSA</sequence>
<dbReference type="AlphaFoldDB" id="A0A5C5WTI2"/>
<feature type="transmembrane region" description="Helical" evidence="5">
    <location>
        <begin position="446"/>
        <end position="463"/>
    </location>
</feature>
<evidence type="ECO:0000256" key="1">
    <source>
        <dbReference type="ARBA" id="ARBA00004141"/>
    </source>
</evidence>
<feature type="transmembrane region" description="Helical" evidence="5">
    <location>
        <begin position="306"/>
        <end position="329"/>
    </location>
</feature>
<keyword evidence="4 5" id="KW-0472">Membrane</keyword>
<name>A0A5C5WTI2_9BACT</name>
<dbReference type="InterPro" id="IPR051533">
    <property type="entry name" value="WaaL-like"/>
</dbReference>
<evidence type="ECO:0000259" key="6">
    <source>
        <dbReference type="Pfam" id="PF04932"/>
    </source>
</evidence>
<dbReference type="Pfam" id="PF04932">
    <property type="entry name" value="Wzy_C"/>
    <property type="match status" value="1"/>
</dbReference>
<feature type="transmembrane region" description="Helical" evidence="5">
    <location>
        <begin position="98"/>
        <end position="119"/>
    </location>
</feature>
<feature type="transmembrane region" description="Helical" evidence="5">
    <location>
        <begin position="126"/>
        <end position="148"/>
    </location>
</feature>
<dbReference type="OrthoDB" id="234872at2"/>
<evidence type="ECO:0000256" key="4">
    <source>
        <dbReference type="ARBA" id="ARBA00023136"/>
    </source>
</evidence>
<comment type="subcellular location">
    <subcellularLocation>
        <location evidence="1">Membrane</location>
        <topology evidence="1">Multi-pass membrane protein</topology>
    </subcellularLocation>
</comment>
<organism evidence="7 8">
    <name type="scientific">Rubripirellula amarantea</name>
    <dbReference type="NCBI Taxonomy" id="2527999"/>
    <lineage>
        <taxon>Bacteria</taxon>
        <taxon>Pseudomonadati</taxon>
        <taxon>Planctomycetota</taxon>
        <taxon>Planctomycetia</taxon>
        <taxon>Pirellulales</taxon>
        <taxon>Pirellulaceae</taxon>
        <taxon>Rubripirellula</taxon>
    </lineage>
</organism>
<keyword evidence="8" id="KW-1185">Reference proteome</keyword>
<evidence type="ECO:0000256" key="2">
    <source>
        <dbReference type="ARBA" id="ARBA00022692"/>
    </source>
</evidence>
<dbReference type="Proteomes" id="UP000316598">
    <property type="component" value="Unassembled WGS sequence"/>
</dbReference>
<feature type="transmembrane region" description="Helical" evidence="5">
    <location>
        <begin position="181"/>
        <end position="203"/>
    </location>
</feature>
<reference evidence="7 8" key="1">
    <citation type="submission" date="2019-02" db="EMBL/GenBank/DDBJ databases">
        <title>Deep-cultivation of Planctomycetes and their phenomic and genomic characterization uncovers novel biology.</title>
        <authorList>
            <person name="Wiegand S."/>
            <person name="Jogler M."/>
            <person name="Boedeker C."/>
            <person name="Pinto D."/>
            <person name="Vollmers J."/>
            <person name="Rivas-Marin E."/>
            <person name="Kohn T."/>
            <person name="Peeters S.H."/>
            <person name="Heuer A."/>
            <person name="Rast P."/>
            <person name="Oberbeckmann S."/>
            <person name="Bunk B."/>
            <person name="Jeske O."/>
            <person name="Meyerdierks A."/>
            <person name="Storesund J.E."/>
            <person name="Kallscheuer N."/>
            <person name="Luecker S."/>
            <person name="Lage O.M."/>
            <person name="Pohl T."/>
            <person name="Merkel B.J."/>
            <person name="Hornburger P."/>
            <person name="Mueller R.-W."/>
            <person name="Bruemmer F."/>
            <person name="Labrenz M."/>
            <person name="Spormann A.M."/>
            <person name="Op Den Camp H."/>
            <person name="Overmann J."/>
            <person name="Amann R."/>
            <person name="Jetten M.S.M."/>
            <person name="Mascher T."/>
            <person name="Medema M.H."/>
            <person name="Devos D.P."/>
            <person name="Kaster A.-K."/>
            <person name="Ovreas L."/>
            <person name="Rohde M."/>
            <person name="Galperin M.Y."/>
            <person name="Jogler C."/>
        </authorList>
    </citation>
    <scope>NUCLEOTIDE SEQUENCE [LARGE SCALE GENOMIC DNA]</scope>
    <source>
        <strain evidence="7 8">Pla22</strain>
    </source>
</reference>
<keyword evidence="2 5" id="KW-0812">Transmembrane</keyword>
<dbReference type="InterPro" id="IPR007016">
    <property type="entry name" value="O-antigen_ligase-rel_domated"/>
</dbReference>
<feature type="domain" description="O-antigen ligase-related" evidence="6">
    <location>
        <begin position="266"/>
        <end position="406"/>
    </location>
</feature>
<dbReference type="GO" id="GO:0016874">
    <property type="term" value="F:ligase activity"/>
    <property type="evidence" value="ECO:0007669"/>
    <property type="project" value="UniProtKB-KW"/>
</dbReference>
<dbReference type="PANTHER" id="PTHR37422">
    <property type="entry name" value="TEICHURONIC ACID BIOSYNTHESIS PROTEIN TUAE"/>
    <property type="match status" value="1"/>
</dbReference>
<dbReference type="PANTHER" id="PTHR37422:SF13">
    <property type="entry name" value="LIPOPOLYSACCHARIDE BIOSYNTHESIS PROTEIN PA4999-RELATED"/>
    <property type="match status" value="1"/>
</dbReference>
<dbReference type="GO" id="GO:0016020">
    <property type="term" value="C:membrane"/>
    <property type="evidence" value="ECO:0007669"/>
    <property type="project" value="UniProtKB-SubCell"/>
</dbReference>
<dbReference type="EMBL" id="SJPI01000001">
    <property type="protein sequence ID" value="TWT53152.1"/>
    <property type="molecule type" value="Genomic_DNA"/>
</dbReference>
<evidence type="ECO:0000313" key="7">
    <source>
        <dbReference type="EMBL" id="TWT53152.1"/>
    </source>
</evidence>
<evidence type="ECO:0000256" key="3">
    <source>
        <dbReference type="ARBA" id="ARBA00022989"/>
    </source>
</evidence>
<feature type="transmembrane region" description="Helical" evidence="5">
    <location>
        <begin position="261"/>
        <end position="294"/>
    </location>
</feature>
<gene>
    <name evidence="7" type="ORF">Pla22_07800</name>
</gene>
<feature type="transmembrane region" description="Helical" evidence="5">
    <location>
        <begin position="154"/>
        <end position="176"/>
    </location>
</feature>
<feature type="transmembrane region" description="Helical" evidence="5">
    <location>
        <begin position="390"/>
        <end position="415"/>
    </location>
</feature>
<keyword evidence="7" id="KW-0436">Ligase</keyword>